<dbReference type="STRING" id="947166.A0A1D1VGC9"/>
<accession>A0A1D1VGC9</accession>
<evidence type="ECO:0000256" key="6">
    <source>
        <dbReference type="ARBA" id="ARBA00023134"/>
    </source>
</evidence>
<dbReference type="PRINTS" id="PR00449">
    <property type="entry name" value="RASTRNSFRMNG"/>
</dbReference>
<dbReference type="PROSITE" id="PS51421">
    <property type="entry name" value="RAS"/>
    <property type="match status" value="1"/>
</dbReference>
<keyword evidence="3" id="KW-1003">Cell membrane</keyword>
<keyword evidence="6" id="KW-0342">GTP-binding</keyword>
<evidence type="ECO:0000256" key="9">
    <source>
        <dbReference type="ARBA" id="ARBA00023289"/>
    </source>
</evidence>
<dbReference type="NCBIfam" id="TIGR00231">
    <property type="entry name" value="small_GTP"/>
    <property type="match status" value="1"/>
</dbReference>
<dbReference type="PROSITE" id="PS51419">
    <property type="entry name" value="RAB"/>
    <property type="match status" value="1"/>
</dbReference>
<dbReference type="EMBL" id="BDGG01000006">
    <property type="protein sequence ID" value="GAV00707.1"/>
    <property type="molecule type" value="Genomic_DNA"/>
</dbReference>
<comment type="caution">
    <text evidence="10">The sequence shown here is derived from an EMBL/GenBank/DDBJ whole genome shotgun (WGS) entry which is preliminary data.</text>
</comment>
<dbReference type="PANTHER" id="PTHR24072">
    <property type="entry name" value="RHO FAMILY GTPASE"/>
    <property type="match status" value="1"/>
</dbReference>
<dbReference type="GO" id="GO:0007264">
    <property type="term" value="P:small GTPase-mediated signal transduction"/>
    <property type="evidence" value="ECO:0007669"/>
    <property type="project" value="InterPro"/>
</dbReference>
<organism evidence="10 11">
    <name type="scientific">Ramazzottius varieornatus</name>
    <name type="common">Water bear</name>
    <name type="synonym">Tardigrade</name>
    <dbReference type="NCBI Taxonomy" id="947166"/>
    <lineage>
        <taxon>Eukaryota</taxon>
        <taxon>Metazoa</taxon>
        <taxon>Ecdysozoa</taxon>
        <taxon>Tardigrada</taxon>
        <taxon>Eutardigrada</taxon>
        <taxon>Parachela</taxon>
        <taxon>Hypsibioidea</taxon>
        <taxon>Ramazzottiidae</taxon>
        <taxon>Ramazzottius</taxon>
    </lineage>
</organism>
<dbReference type="SMART" id="SM00175">
    <property type="entry name" value="RAB"/>
    <property type="match status" value="1"/>
</dbReference>
<keyword evidence="11" id="KW-1185">Reference proteome</keyword>
<dbReference type="InterPro" id="IPR001806">
    <property type="entry name" value="Small_GTPase"/>
</dbReference>
<dbReference type="PROSITE" id="PS51420">
    <property type="entry name" value="RHO"/>
    <property type="match status" value="1"/>
</dbReference>
<protein>
    <submittedName>
        <fullName evidence="10">Uncharacterized protein</fullName>
    </submittedName>
</protein>
<evidence type="ECO:0000256" key="7">
    <source>
        <dbReference type="ARBA" id="ARBA00023136"/>
    </source>
</evidence>
<dbReference type="AlphaFoldDB" id="A0A1D1VGC9"/>
<dbReference type="GO" id="GO:0003924">
    <property type="term" value="F:GTPase activity"/>
    <property type="evidence" value="ECO:0007669"/>
    <property type="project" value="InterPro"/>
</dbReference>
<dbReference type="Gene3D" id="3.40.50.300">
    <property type="entry name" value="P-loop containing nucleotide triphosphate hydrolases"/>
    <property type="match status" value="1"/>
</dbReference>
<dbReference type="SUPFAM" id="SSF52540">
    <property type="entry name" value="P-loop containing nucleoside triphosphate hydrolases"/>
    <property type="match status" value="1"/>
</dbReference>
<reference evidence="10 11" key="1">
    <citation type="journal article" date="2016" name="Nat. Commun.">
        <title>Extremotolerant tardigrade genome and improved radiotolerance of human cultured cells by tardigrade-unique protein.</title>
        <authorList>
            <person name="Hashimoto T."/>
            <person name="Horikawa D.D."/>
            <person name="Saito Y."/>
            <person name="Kuwahara H."/>
            <person name="Kozuka-Hata H."/>
            <person name="Shin-I T."/>
            <person name="Minakuchi Y."/>
            <person name="Ohishi K."/>
            <person name="Motoyama A."/>
            <person name="Aizu T."/>
            <person name="Enomoto A."/>
            <person name="Kondo K."/>
            <person name="Tanaka S."/>
            <person name="Hara Y."/>
            <person name="Koshikawa S."/>
            <person name="Sagara H."/>
            <person name="Miura T."/>
            <person name="Yokobori S."/>
            <person name="Miyagawa K."/>
            <person name="Suzuki Y."/>
            <person name="Kubo T."/>
            <person name="Oyama M."/>
            <person name="Kohara Y."/>
            <person name="Fujiyama A."/>
            <person name="Arakawa K."/>
            <person name="Katayama T."/>
            <person name="Toyoda A."/>
            <person name="Kunieda T."/>
        </authorList>
    </citation>
    <scope>NUCLEOTIDE SEQUENCE [LARGE SCALE GENOMIC DNA]</scope>
    <source>
        <strain evidence="10 11">YOKOZUNA-1</strain>
    </source>
</reference>
<gene>
    <name evidence="10" type="primary">RvY_11517-1</name>
    <name evidence="10" type="synonym">RvY_11517.1</name>
    <name evidence="10" type="ORF">RvY_11517</name>
</gene>
<dbReference type="GO" id="GO:0005525">
    <property type="term" value="F:GTP binding"/>
    <property type="evidence" value="ECO:0007669"/>
    <property type="project" value="UniProtKB-KW"/>
</dbReference>
<comment type="subcellular location">
    <subcellularLocation>
        <location evidence="1">Cell membrane</location>
        <topology evidence="1">Lipid-anchor</topology>
        <orientation evidence="1">Cytoplasmic side</orientation>
    </subcellularLocation>
</comment>
<evidence type="ECO:0000256" key="3">
    <source>
        <dbReference type="ARBA" id="ARBA00022475"/>
    </source>
</evidence>
<evidence type="ECO:0000256" key="1">
    <source>
        <dbReference type="ARBA" id="ARBA00004342"/>
    </source>
</evidence>
<sequence length="233" mass="26714">MDTPRLKPEILKARQERERRQSLKSLEERGGVRKKIAVVGDGSCGKTCLLHRFCQDRFITDHIPTIFETMTQTISSAVCQEVEFVIWDTAGQEEFCKLRSLSYQDANPVDLLLVCFAIDNPDSLENIEDMWLPEIRRYCPKVPMILVGNKKDVLHDREIATELQREGRNFVTRESARLMAERIGAHGYVENSAKTGEGVQDVFLTAWKVLLEAQERLGSRHSWRTQTTCCTIL</sequence>
<keyword evidence="5" id="KW-0547">Nucleotide-binding</keyword>
<name>A0A1D1VGC9_RAMVA</name>
<dbReference type="InterPro" id="IPR003578">
    <property type="entry name" value="Small_GTPase_Rho"/>
</dbReference>
<evidence type="ECO:0000256" key="4">
    <source>
        <dbReference type="ARBA" id="ARBA00022481"/>
    </source>
</evidence>
<keyword evidence="7" id="KW-0472">Membrane</keyword>
<evidence type="ECO:0000313" key="10">
    <source>
        <dbReference type="EMBL" id="GAV00707.1"/>
    </source>
</evidence>
<evidence type="ECO:0000256" key="5">
    <source>
        <dbReference type="ARBA" id="ARBA00022741"/>
    </source>
</evidence>
<dbReference type="InterPro" id="IPR005225">
    <property type="entry name" value="Small_GTP-bd"/>
</dbReference>
<dbReference type="OrthoDB" id="8830751at2759"/>
<keyword evidence="8" id="KW-0449">Lipoprotein</keyword>
<evidence type="ECO:0000256" key="2">
    <source>
        <dbReference type="ARBA" id="ARBA00010142"/>
    </source>
</evidence>
<evidence type="ECO:0000313" key="11">
    <source>
        <dbReference type="Proteomes" id="UP000186922"/>
    </source>
</evidence>
<proteinExistence type="inferred from homology"/>
<dbReference type="Pfam" id="PF00071">
    <property type="entry name" value="Ras"/>
    <property type="match status" value="1"/>
</dbReference>
<evidence type="ECO:0000256" key="8">
    <source>
        <dbReference type="ARBA" id="ARBA00023288"/>
    </source>
</evidence>
<dbReference type="FunFam" id="3.40.50.300:FF:000983">
    <property type="entry name" value="Rho family GTPase"/>
    <property type="match status" value="1"/>
</dbReference>
<dbReference type="GO" id="GO:0005886">
    <property type="term" value="C:plasma membrane"/>
    <property type="evidence" value="ECO:0007669"/>
    <property type="project" value="UniProtKB-SubCell"/>
</dbReference>
<keyword evidence="4" id="KW-0488">Methylation</keyword>
<dbReference type="SMART" id="SM00173">
    <property type="entry name" value="RAS"/>
    <property type="match status" value="1"/>
</dbReference>
<comment type="similarity">
    <text evidence="2">Belongs to the small GTPase superfamily. Rho family.</text>
</comment>
<dbReference type="SMART" id="SM00174">
    <property type="entry name" value="RHO"/>
    <property type="match status" value="1"/>
</dbReference>
<dbReference type="InterPro" id="IPR027417">
    <property type="entry name" value="P-loop_NTPase"/>
</dbReference>
<dbReference type="Proteomes" id="UP000186922">
    <property type="component" value="Unassembled WGS sequence"/>
</dbReference>
<keyword evidence="9" id="KW-0636">Prenylation</keyword>